<evidence type="ECO:0000313" key="1">
    <source>
        <dbReference type="EMBL" id="EIR19553.1"/>
    </source>
</evidence>
<sequence>MLELAFAAVAVVFALAVAAV</sequence>
<evidence type="ECO:0000313" key="2">
    <source>
        <dbReference type="Proteomes" id="UP000003231"/>
    </source>
</evidence>
<reference evidence="1 2" key="1">
    <citation type="submission" date="2012-05" db="EMBL/GenBank/DDBJ databases">
        <title>Genome sequence of Yersinia Pestis PY-08.</title>
        <authorList>
            <person name="Santana-Cruz I."/>
            <person name="Sengamalay N."/>
            <person name="McCracken C."/>
            <person name="Daugherty S.C."/>
            <person name="Maroo A."/>
            <person name="Vara P.G."/>
            <person name="Tallon L.J."/>
            <person name="Sadzewicz L."/>
            <person name="Vinetz J.M."/>
            <person name="Cespedes Zambrano M.J."/>
            <person name="Fraser-Liggett C.M."/>
            <person name="Tettelin H."/>
        </authorList>
    </citation>
    <scope>NUCLEOTIDE SEQUENCE [LARGE SCALE GENOMIC DNA]</scope>
    <source>
        <strain evidence="1 2">PY-08</strain>
    </source>
</reference>
<comment type="caution">
    <text evidence="1">The sequence shown here is derived from an EMBL/GenBank/DDBJ whole genome shotgun (WGS) entry which is preliminary data.</text>
</comment>
<accession>A0AB72ZKM6</accession>
<name>A0AB72ZKM6_YERPE</name>
<proteinExistence type="predicted"/>
<feature type="non-terminal residue" evidence="1">
    <location>
        <position position="20"/>
    </location>
</feature>
<dbReference type="AlphaFoldDB" id="A0AB72ZKM6"/>
<organism evidence="1 2">
    <name type="scientific">Yersinia pestis PY-08</name>
    <dbReference type="NCBI Taxonomy" id="992134"/>
    <lineage>
        <taxon>Bacteria</taxon>
        <taxon>Pseudomonadati</taxon>
        <taxon>Pseudomonadota</taxon>
        <taxon>Gammaproteobacteria</taxon>
        <taxon>Enterobacterales</taxon>
        <taxon>Yersiniaceae</taxon>
        <taxon>Yersinia</taxon>
    </lineage>
</organism>
<dbReference type="Proteomes" id="UP000003231">
    <property type="component" value="Unassembled WGS sequence"/>
</dbReference>
<gene>
    <name evidence="1" type="ORF">YPPY08_2158</name>
</gene>
<protein>
    <submittedName>
        <fullName evidence="1">Uncharacterized protein</fullName>
    </submittedName>
</protein>
<dbReference type="EMBL" id="AKRT01000272">
    <property type="protein sequence ID" value="EIR19553.1"/>
    <property type="molecule type" value="Genomic_DNA"/>
</dbReference>